<dbReference type="Proteomes" id="UP000515909">
    <property type="component" value="Chromosome"/>
</dbReference>
<dbReference type="PROSITE" id="PS00356">
    <property type="entry name" value="HTH_LACI_1"/>
    <property type="match status" value="1"/>
</dbReference>
<evidence type="ECO:0000259" key="5">
    <source>
        <dbReference type="PROSITE" id="PS50937"/>
    </source>
</evidence>
<evidence type="ECO:0000313" key="7">
    <source>
        <dbReference type="Proteomes" id="UP000515909"/>
    </source>
</evidence>
<dbReference type="PROSITE" id="PS50937">
    <property type="entry name" value="HTH_MERR_2"/>
    <property type="match status" value="1"/>
</dbReference>
<gene>
    <name evidence="6" type="ORF">HCR03_03290</name>
</gene>
<evidence type="ECO:0000313" key="6">
    <source>
        <dbReference type="EMBL" id="QNK41332.1"/>
    </source>
</evidence>
<dbReference type="PANTHER" id="PTHR30146">
    <property type="entry name" value="LACI-RELATED TRANSCRIPTIONAL REPRESSOR"/>
    <property type="match status" value="1"/>
</dbReference>
<dbReference type="GO" id="GO:0000976">
    <property type="term" value="F:transcription cis-regulatory region binding"/>
    <property type="evidence" value="ECO:0007669"/>
    <property type="project" value="TreeGrafter"/>
</dbReference>
<keyword evidence="2 6" id="KW-0238">DNA-binding</keyword>
<dbReference type="Gene3D" id="1.10.260.40">
    <property type="entry name" value="lambda repressor-like DNA-binding domains"/>
    <property type="match status" value="1"/>
</dbReference>
<dbReference type="Pfam" id="PF00356">
    <property type="entry name" value="LacI"/>
    <property type="match status" value="1"/>
</dbReference>
<accession>A0A7G8TCJ1</accession>
<feature type="domain" description="HTH lacI-type" evidence="4">
    <location>
        <begin position="2"/>
        <end position="60"/>
    </location>
</feature>
<dbReference type="InterPro" id="IPR010982">
    <property type="entry name" value="Lambda_DNA-bd_dom_sf"/>
</dbReference>
<dbReference type="EMBL" id="CP060286">
    <property type="protein sequence ID" value="QNK41332.1"/>
    <property type="molecule type" value="Genomic_DNA"/>
</dbReference>
<name>A0A7G8TCJ1_9FIRM</name>
<evidence type="ECO:0000256" key="3">
    <source>
        <dbReference type="ARBA" id="ARBA00023163"/>
    </source>
</evidence>
<dbReference type="InterPro" id="IPR046335">
    <property type="entry name" value="LacI/GalR-like_sensor"/>
</dbReference>
<dbReference type="SUPFAM" id="SSF53822">
    <property type="entry name" value="Periplasmic binding protein-like I"/>
    <property type="match status" value="1"/>
</dbReference>
<feature type="domain" description="HTH merR-type" evidence="5">
    <location>
        <begin position="1"/>
        <end position="18"/>
    </location>
</feature>
<keyword evidence="1" id="KW-0805">Transcription regulation</keyword>
<dbReference type="InterPro" id="IPR028082">
    <property type="entry name" value="Peripla_BP_I"/>
</dbReference>
<evidence type="ECO:0000256" key="1">
    <source>
        <dbReference type="ARBA" id="ARBA00023015"/>
    </source>
</evidence>
<dbReference type="SUPFAM" id="SSF47413">
    <property type="entry name" value="lambda repressor-like DNA-binding domains"/>
    <property type="match status" value="1"/>
</dbReference>
<dbReference type="Gene3D" id="3.40.50.2300">
    <property type="match status" value="2"/>
</dbReference>
<dbReference type="KEGG" id="cfem:HCR03_03290"/>
<reference evidence="6 7" key="1">
    <citation type="submission" date="2020-08" db="EMBL/GenBank/DDBJ databases">
        <title>The isolate Caproiciproducens sp. 7D4C2 produces n-caproate at mildly acidic conditions from hexoses: genome and rBOX comparison with related strains and chain-elongating bacteria.</title>
        <authorList>
            <person name="Esquivel-Elizondo S."/>
            <person name="Bagci C."/>
            <person name="Temovska M."/>
            <person name="Jeon B.S."/>
            <person name="Bessarab I."/>
            <person name="Williams R.B.H."/>
            <person name="Huson D.H."/>
            <person name="Angenent L.T."/>
        </authorList>
    </citation>
    <scope>NUCLEOTIDE SEQUENCE [LARGE SCALE GENOMIC DNA]</scope>
    <source>
        <strain evidence="6 7">7D4C2</strain>
    </source>
</reference>
<evidence type="ECO:0000256" key="2">
    <source>
        <dbReference type="ARBA" id="ARBA00023125"/>
    </source>
</evidence>
<dbReference type="CDD" id="cd01392">
    <property type="entry name" value="HTH_LacI"/>
    <property type="match status" value="1"/>
</dbReference>
<dbReference type="RefSeq" id="WP_187036646.1">
    <property type="nucleotide sequence ID" value="NZ_CP060286.1"/>
</dbReference>
<dbReference type="InterPro" id="IPR000843">
    <property type="entry name" value="HTH_LacI"/>
</dbReference>
<dbReference type="AlphaFoldDB" id="A0A7G8TCJ1"/>
<proteinExistence type="predicted"/>
<protein>
    <submittedName>
        <fullName evidence="6">LacI family DNA-binding transcriptional regulator</fullName>
    </submittedName>
</protein>
<keyword evidence="3" id="KW-0804">Transcription</keyword>
<dbReference type="InterPro" id="IPR000551">
    <property type="entry name" value="MerR-type_HTH_dom"/>
</dbReference>
<dbReference type="SMART" id="SM00354">
    <property type="entry name" value="HTH_LACI"/>
    <property type="match status" value="1"/>
</dbReference>
<organism evidence="6 7">
    <name type="scientific">Caproicibacter fermentans</name>
    <dbReference type="NCBI Taxonomy" id="2576756"/>
    <lineage>
        <taxon>Bacteria</taxon>
        <taxon>Bacillati</taxon>
        <taxon>Bacillota</taxon>
        <taxon>Clostridia</taxon>
        <taxon>Eubacteriales</taxon>
        <taxon>Acutalibacteraceae</taxon>
        <taxon>Caproicibacter</taxon>
    </lineage>
</organism>
<dbReference type="PROSITE" id="PS50932">
    <property type="entry name" value="HTH_LACI_2"/>
    <property type="match status" value="1"/>
</dbReference>
<dbReference type="Pfam" id="PF13377">
    <property type="entry name" value="Peripla_BP_3"/>
    <property type="match status" value="1"/>
</dbReference>
<sequence>MMTIREIAELAGVSPATVSLVLNDKDGVSVETRQRVRTFLEESGYHQKRSYNRTDRKSIRFIKYKDKGLLVEHNGEFITRVIDGIEDGARSAGINLKITNVTSDNLERMIEEINAEQDDGIIFLGTEYRAEDSDFLKKLTAPVVVVDNEMRNQSFDAVVMNNENAVFSAVSYLKSLGHTRIGHIRSEYVTDNFHAREVGFLRAMQEENLPVNSADTYYVQPDLDTSYEMLLKYAEDRRDFPTAFFADNDILAVGALRAFRQAGKRVPDDISVIGMDDLMLASISEPLLTTLKIHKKTMGKMAVSRLMDKIFEGDQTVLKVLVDAELVVRDSTGPHAGKSTEQSDVKL</sequence>
<dbReference type="PANTHER" id="PTHR30146:SF109">
    <property type="entry name" value="HTH-TYPE TRANSCRIPTIONAL REGULATOR GALS"/>
    <property type="match status" value="1"/>
</dbReference>
<evidence type="ECO:0000259" key="4">
    <source>
        <dbReference type="PROSITE" id="PS50932"/>
    </source>
</evidence>
<dbReference type="GO" id="GO:0003700">
    <property type="term" value="F:DNA-binding transcription factor activity"/>
    <property type="evidence" value="ECO:0007669"/>
    <property type="project" value="TreeGrafter"/>
</dbReference>